<keyword evidence="1 5" id="KW-0489">Methyltransferase</keyword>
<dbReference type="STRING" id="631454.N177_2538"/>
<evidence type="ECO:0000256" key="3">
    <source>
        <dbReference type="SAM" id="MobiDB-lite"/>
    </source>
</evidence>
<dbReference type="CDD" id="cd02440">
    <property type="entry name" value="AdoMet_MTases"/>
    <property type="match status" value="1"/>
</dbReference>
<dbReference type="SUPFAM" id="SSF53335">
    <property type="entry name" value="S-adenosyl-L-methionine-dependent methyltransferases"/>
    <property type="match status" value="1"/>
</dbReference>
<evidence type="ECO:0000256" key="1">
    <source>
        <dbReference type="ARBA" id="ARBA00022603"/>
    </source>
</evidence>
<feature type="domain" description="Methyltransferase type 11" evidence="4">
    <location>
        <begin position="54"/>
        <end position="140"/>
    </location>
</feature>
<evidence type="ECO:0000313" key="5">
    <source>
        <dbReference type="EMBL" id="ESR24089.1"/>
    </source>
</evidence>
<feature type="region of interest" description="Disordered" evidence="3">
    <location>
        <begin position="268"/>
        <end position="301"/>
    </location>
</feature>
<proteinExistence type="predicted"/>
<dbReference type="Proteomes" id="UP000017819">
    <property type="component" value="Unassembled WGS sequence"/>
</dbReference>
<evidence type="ECO:0000313" key="6">
    <source>
        <dbReference type="Proteomes" id="UP000017819"/>
    </source>
</evidence>
<dbReference type="GO" id="GO:0032259">
    <property type="term" value="P:methylation"/>
    <property type="evidence" value="ECO:0007669"/>
    <property type="project" value="UniProtKB-KW"/>
</dbReference>
<dbReference type="PANTHER" id="PTHR13090">
    <property type="entry name" value="ARGININE-HYDROXYLASE NDUFAF5, MITOCHONDRIAL"/>
    <property type="match status" value="1"/>
</dbReference>
<dbReference type="PANTHER" id="PTHR13090:SF1">
    <property type="entry name" value="ARGININE-HYDROXYLASE NDUFAF5, MITOCHONDRIAL"/>
    <property type="match status" value="1"/>
</dbReference>
<dbReference type="GO" id="GO:0008757">
    <property type="term" value="F:S-adenosylmethionine-dependent methyltransferase activity"/>
    <property type="evidence" value="ECO:0007669"/>
    <property type="project" value="InterPro"/>
</dbReference>
<sequence length="301" mass="32733">MDQPAELFDRQLLRRRRARTRDALVEADFLLREAADGIGDRLSTVARSFPLAVDFGAHSGLVGEALRASGKVETVVATESDVPLLMRQGGLRVACDEEFPPFAEGSLDLVASGLSLQWVNDLPGALVQIRRALKPDGLFLAAMLGGQTLRDLRQALLDAEAEITGGAAPRVAPMIEIRDMGALLQRAGFALPVADAETLTVRYGNPINLLRDLRHMGWTNALNARSRRPLRRDVLARALELYAGSASDEDGKVRARFDIVYASGWAPHESQQKPLRPGSARMRLADALGVEERPAGEKTGR</sequence>
<dbReference type="eggNOG" id="COG2226">
    <property type="taxonomic scope" value="Bacteria"/>
</dbReference>
<dbReference type="PATRIC" id="fig|631454.5.peg.2507"/>
<accession>V4RFD7</accession>
<name>V4RFD7_9HYPH</name>
<protein>
    <submittedName>
        <fullName evidence="5">SAM-dependent methyltransferase</fullName>
    </submittedName>
</protein>
<evidence type="ECO:0000256" key="2">
    <source>
        <dbReference type="ARBA" id="ARBA00022679"/>
    </source>
</evidence>
<dbReference type="Pfam" id="PF08241">
    <property type="entry name" value="Methyltransf_11"/>
    <property type="match status" value="1"/>
</dbReference>
<dbReference type="OrthoDB" id="9793723at2"/>
<dbReference type="EMBL" id="AWXZ01000035">
    <property type="protein sequence ID" value="ESR24089.1"/>
    <property type="molecule type" value="Genomic_DNA"/>
</dbReference>
<dbReference type="InterPro" id="IPR029063">
    <property type="entry name" value="SAM-dependent_MTases_sf"/>
</dbReference>
<feature type="compositionally biased region" description="Basic and acidic residues" evidence="3">
    <location>
        <begin position="290"/>
        <end position="301"/>
    </location>
</feature>
<comment type="caution">
    <text evidence="5">The sequence shown here is derived from an EMBL/GenBank/DDBJ whole genome shotgun (WGS) entry which is preliminary data.</text>
</comment>
<dbReference type="RefSeq" id="WP_023432667.1">
    <property type="nucleotide sequence ID" value="NZ_AWXZ01000035.1"/>
</dbReference>
<dbReference type="AlphaFoldDB" id="V4RFD7"/>
<keyword evidence="6" id="KW-1185">Reference proteome</keyword>
<reference evidence="5 6" key="1">
    <citation type="journal article" date="2014" name="Genome Announc.">
        <title>Draft Genome Sequence of Lutibaculum baratangense Strain AMV1T, Isolated from a Mud Volcano in Andamans, India.</title>
        <authorList>
            <person name="Singh A."/>
            <person name="Sreenivas A."/>
            <person name="Sathyanarayana Reddy G."/>
            <person name="Pinnaka A.K."/>
            <person name="Shivaji S."/>
        </authorList>
    </citation>
    <scope>NUCLEOTIDE SEQUENCE [LARGE SCALE GENOMIC DNA]</scope>
    <source>
        <strain evidence="5 6">AMV1</strain>
    </source>
</reference>
<dbReference type="InterPro" id="IPR050602">
    <property type="entry name" value="Malonyl-ACP_OMT"/>
</dbReference>
<dbReference type="InterPro" id="IPR013216">
    <property type="entry name" value="Methyltransf_11"/>
</dbReference>
<evidence type="ECO:0000259" key="4">
    <source>
        <dbReference type="Pfam" id="PF08241"/>
    </source>
</evidence>
<organism evidence="5 6">
    <name type="scientific">Lutibaculum baratangense AMV1</name>
    <dbReference type="NCBI Taxonomy" id="631454"/>
    <lineage>
        <taxon>Bacteria</taxon>
        <taxon>Pseudomonadati</taxon>
        <taxon>Pseudomonadota</taxon>
        <taxon>Alphaproteobacteria</taxon>
        <taxon>Hyphomicrobiales</taxon>
        <taxon>Tepidamorphaceae</taxon>
        <taxon>Lutibaculum</taxon>
    </lineage>
</organism>
<dbReference type="Gene3D" id="3.40.50.150">
    <property type="entry name" value="Vaccinia Virus protein VP39"/>
    <property type="match status" value="1"/>
</dbReference>
<keyword evidence="2 5" id="KW-0808">Transferase</keyword>
<gene>
    <name evidence="5" type="ORF">N177_2538</name>
</gene>